<name>A0AAE9JL97_CAEBR</name>
<dbReference type="PANTHER" id="PTHR33435">
    <property type="entry name" value="PROTEIN CBG21870-RELATED"/>
    <property type="match status" value="1"/>
</dbReference>
<evidence type="ECO:0000313" key="4">
    <source>
        <dbReference type="EMBL" id="UMM34721.1"/>
    </source>
</evidence>
<dbReference type="Gene3D" id="1.10.443.10">
    <property type="entry name" value="Intergrase catalytic core"/>
    <property type="match status" value="1"/>
</dbReference>
<dbReference type="PANTHER" id="PTHR33435:SF3">
    <property type="entry name" value="PROTEIN CBG21870"/>
    <property type="match status" value="1"/>
</dbReference>
<protein>
    <recommendedName>
        <fullName evidence="3">Tyr recombinase domain-containing protein</fullName>
    </recommendedName>
</protein>
<evidence type="ECO:0000259" key="3">
    <source>
        <dbReference type="PROSITE" id="PS51898"/>
    </source>
</evidence>
<keyword evidence="1" id="KW-0233">DNA recombination</keyword>
<dbReference type="AlphaFoldDB" id="A0AAE9JL97"/>
<evidence type="ECO:0000256" key="1">
    <source>
        <dbReference type="ARBA" id="ARBA00023172"/>
    </source>
</evidence>
<reference evidence="4 5" key="1">
    <citation type="submission" date="2022-04" db="EMBL/GenBank/DDBJ databases">
        <title>Chromosome-level reference genomes for two strains of Caenorhabditis briggsae: an improved platform for comparative genomics.</title>
        <authorList>
            <person name="Stevens L."/>
            <person name="Andersen E."/>
        </authorList>
    </citation>
    <scope>NUCLEOTIDE SEQUENCE [LARGE SCALE GENOMIC DNA]</scope>
    <source>
        <strain evidence="4">VX34</strain>
        <tissue evidence="4">Whole-organism</tissue>
    </source>
</reference>
<dbReference type="SUPFAM" id="SSF56349">
    <property type="entry name" value="DNA breaking-rejoining enzymes"/>
    <property type="match status" value="1"/>
</dbReference>
<dbReference type="PROSITE" id="PS51898">
    <property type="entry name" value="TYR_RECOMBINASE"/>
    <property type="match status" value="1"/>
</dbReference>
<evidence type="ECO:0000313" key="5">
    <source>
        <dbReference type="Proteomes" id="UP000829354"/>
    </source>
</evidence>
<dbReference type="InterPro" id="IPR013762">
    <property type="entry name" value="Integrase-like_cat_sf"/>
</dbReference>
<gene>
    <name evidence="4" type="ORF">L5515_007670</name>
</gene>
<dbReference type="GO" id="GO:0003677">
    <property type="term" value="F:DNA binding"/>
    <property type="evidence" value="ECO:0007669"/>
    <property type="project" value="InterPro"/>
</dbReference>
<dbReference type="GO" id="GO:0015074">
    <property type="term" value="P:DNA integration"/>
    <property type="evidence" value="ECO:0007669"/>
    <property type="project" value="InterPro"/>
</dbReference>
<feature type="region of interest" description="Disordered" evidence="2">
    <location>
        <begin position="87"/>
        <end position="111"/>
    </location>
</feature>
<feature type="domain" description="Tyr recombinase" evidence="3">
    <location>
        <begin position="135"/>
        <end position="325"/>
    </location>
</feature>
<dbReference type="Proteomes" id="UP000829354">
    <property type="component" value="Chromosome V"/>
</dbReference>
<dbReference type="InterPro" id="IPR011010">
    <property type="entry name" value="DNA_brk_join_enz"/>
</dbReference>
<proteinExistence type="predicted"/>
<accession>A0AAE9JL97</accession>
<organism evidence="4 5">
    <name type="scientific">Caenorhabditis briggsae</name>
    <dbReference type="NCBI Taxonomy" id="6238"/>
    <lineage>
        <taxon>Eukaryota</taxon>
        <taxon>Metazoa</taxon>
        <taxon>Ecdysozoa</taxon>
        <taxon>Nematoda</taxon>
        <taxon>Chromadorea</taxon>
        <taxon>Rhabditida</taxon>
        <taxon>Rhabditina</taxon>
        <taxon>Rhabditomorpha</taxon>
        <taxon>Rhabditoidea</taxon>
        <taxon>Rhabditidae</taxon>
        <taxon>Peloderinae</taxon>
        <taxon>Caenorhabditis</taxon>
    </lineage>
</organism>
<dbReference type="GO" id="GO:0006310">
    <property type="term" value="P:DNA recombination"/>
    <property type="evidence" value="ECO:0007669"/>
    <property type="project" value="UniProtKB-KW"/>
</dbReference>
<dbReference type="InterPro" id="IPR002104">
    <property type="entry name" value="Integrase_catalytic"/>
</dbReference>
<evidence type="ECO:0000256" key="2">
    <source>
        <dbReference type="SAM" id="MobiDB-lite"/>
    </source>
</evidence>
<keyword evidence="5" id="KW-1185">Reference proteome</keyword>
<feature type="region of interest" description="Disordered" evidence="2">
    <location>
        <begin position="314"/>
        <end position="346"/>
    </location>
</feature>
<dbReference type="Pfam" id="PF00589">
    <property type="entry name" value="Phage_integrase"/>
    <property type="match status" value="1"/>
</dbReference>
<sequence length="346" mass="38731">MECLLDNLVSSTLPLISDLFPISLWTLRLLTSLGSQTCRLSGTTNIPSPPPAEPTPLNISRVQQSPLLEGRKLKFLEEVAEYGGPRESCEEEVVKRKPSPSGRENDDSLFGSSIFDNRKRISGKEQRREEIATRQQPKMVELESIQKLFESLSDDPKSERDTLIVVLSFFALLRASETAELKWEDIKYSKNRLEVQIRSAKNDQLGLGRSTFVECPEGGYLDCLIKRWRVRVSLSGSTSEFLFPSFQKGDKLSANTISSIARRRLEMIGVSATHHALRRGPANELQAKGLTLEQIKAKGRWRSGGGLMRYLQDNPMAQGLSEVPEEKEVTGEAEEDDGPPVLEKEV</sequence>
<dbReference type="EMBL" id="CP092624">
    <property type="protein sequence ID" value="UMM34721.1"/>
    <property type="molecule type" value="Genomic_DNA"/>
</dbReference>